<protein>
    <submittedName>
        <fullName evidence="3">Copper resistance protein</fullName>
    </submittedName>
</protein>
<dbReference type="KEGG" id="psin:CAK95_19645"/>
<evidence type="ECO:0000256" key="2">
    <source>
        <dbReference type="ARBA" id="ARBA00023008"/>
    </source>
</evidence>
<dbReference type="InterPro" id="IPR000923">
    <property type="entry name" value="BlueCu_1"/>
</dbReference>
<keyword evidence="2" id="KW-0186">Copper</keyword>
<keyword evidence="1" id="KW-0479">Metal-binding</keyword>
<gene>
    <name evidence="3" type="ORF">CAK95_19645</name>
</gene>
<dbReference type="PANTHER" id="PTHR38439:SF3">
    <property type="entry name" value="COPPER-RESISTANT CUPROPROTEIN COPI"/>
    <property type="match status" value="1"/>
</dbReference>
<dbReference type="STRING" id="1235591.CAK95_19645"/>
<dbReference type="InterPro" id="IPR008972">
    <property type="entry name" value="Cupredoxin"/>
</dbReference>
<accession>A0A1W6ZUP9</accession>
<dbReference type="InterPro" id="IPR050845">
    <property type="entry name" value="Cu-binding_ET"/>
</dbReference>
<dbReference type="GO" id="GO:0005507">
    <property type="term" value="F:copper ion binding"/>
    <property type="evidence" value="ECO:0007669"/>
    <property type="project" value="InterPro"/>
</dbReference>
<dbReference type="GO" id="GO:0009055">
    <property type="term" value="F:electron transfer activity"/>
    <property type="evidence" value="ECO:0007669"/>
    <property type="project" value="InterPro"/>
</dbReference>
<dbReference type="PANTHER" id="PTHR38439">
    <property type="entry name" value="AURACYANIN-B"/>
    <property type="match status" value="1"/>
</dbReference>
<sequence length="166" mass="18304">MKRITVRPTILSSLAALALSAQLPAFAGPGDPGHSHGSEYSAGQPGDPKKPARIVLVTMRETQEGKMIYEPSKLDVKRGEQIRFIITNAGEIPHEFVLASEEDNLKHAEMMKKFPEMEHDDPNSKTIQPKKKAEIVWRFSKAGTFEFACLIPGHREAGMIGNIGVK</sequence>
<name>A0A1W6ZUP9_9HYPH</name>
<keyword evidence="4" id="KW-1185">Reference proteome</keyword>
<reference evidence="3 4" key="1">
    <citation type="submission" date="2017-05" db="EMBL/GenBank/DDBJ databases">
        <title>Full genome sequence of Pseudorhodoplanes sinuspersici.</title>
        <authorList>
            <person name="Dastgheib S.M.M."/>
            <person name="Shavandi M."/>
            <person name="Tirandaz H."/>
        </authorList>
    </citation>
    <scope>NUCLEOTIDE SEQUENCE [LARGE SCALE GENOMIC DNA]</scope>
    <source>
        <strain evidence="3 4">RIPI110</strain>
    </source>
</reference>
<dbReference type="EMBL" id="CP021112">
    <property type="protein sequence ID" value="ARQ01062.1"/>
    <property type="molecule type" value="Genomic_DNA"/>
</dbReference>
<dbReference type="Proteomes" id="UP000194137">
    <property type="component" value="Chromosome"/>
</dbReference>
<evidence type="ECO:0000313" key="3">
    <source>
        <dbReference type="EMBL" id="ARQ01062.1"/>
    </source>
</evidence>
<evidence type="ECO:0000256" key="1">
    <source>
        <dbReference type="ARBA" id="ARBA00022723"/>
    </source>
</evidence>
<dbReference type="SUPFAM" id="SSF49503">
    <property type="entry name" value="Cupredoxins"/>
    <property type="match status" value="1"/>
</dbReference>
<proteinExistence type="predicted"/>
<dbReference type="Gene3D" id="2.60.40.420">
    <property type="entry name" value="Cupredoxins - blue copper proteins"/>
    <property type="match status" value="1"/>
</dbReference>
<organism evidence="3 4">
    <name type="scientific">Pseudorhodoplanes sinuspersici</name>
    <dbReference type="NCBI Taxonomy" id="1235591"/>
    <lineage>
        <taxon>Bacteria</taxon>
        <taxon>Pseudomonadati</taxon>
        <taxon>Pseudomonadota</taxon>
        <taxon>Alphaproteobacteria</taxon>
        <taxon>Hyphomicrobiales</taxon>
        <taxon>Pseudorhodoplanes</taxon>
    </lineage>
</organism>
<dbReference type="CDD" id="cd04211">
    <property type="entry name" value="Cupredoxin_like_2"/>
    <property type="match status" value="1"/>
</dbReference>
<dbReference type="Pfam" id="PF00127">
    <property type="entry name" value="Copper-bind"/>
    <property type="match status" value="1"/>
</dbReference>
<evidence type="ECO:0000313" key="4">
    <source>
        <dbReference type="Proteomes" id="UP000194137"/>
    </source>
</evidence>
<dbReference type="AlphaFoldDB" id="A0A1W6ZUP9"/>